<dbReference type="GO" id="GO:0005829">
    <property type="term" value="C:cytosol"/>
    <property type="evidence" value="ECO:0007669"/>
    <property type="project" value="TreeGrafter"/>
</dbReference>
<feature type="domain" description="HTH araC/xylS-type" evidence="2">
    <location>
        <begin position="227"/>
        <end position="318"/>
    </location>
</feature>
<accession>A0A0F9TQR0</accession>
<evidence type="ECO:0000256" key="1">
    <source>
        <dbReference type="ARBA" id="ARBA00023125"/>
    </source>
</evidence>
<dbReference type="Gene3D" id="1.10.10.60">
    <property type="entry name" value="Homeodomain-like"/>
    <property type="match status" value="1"/>
</dbReference>
<evidence type="ECO:0000313" key="3">
    <source>
        <dbReference type="EMBL" id="KKN83380.1"/>
    </source>
</evidence>
<dbReference type="InterPro" id="IPR018060">
    <property type="entry name" value="HTH_AraC"/>
</dbReference>
<dbReference type="PANTHER" id="PTHR47894:SF1">
    <property type="entry name" value="HTH-TYPE TRANSCRIPTIONAL REGULATOR VQSM"/>
    <property type="match status" value="1"/>
</dbReference>
<dbReference type="PANTHER" id="PTHR47894">
    <property type="entry name" value="HTH-TYPE TRANSCRIPTIONAL REGULATOR GADX"/>
    <property type="match status" value="1"/>
</dbReference>
<organism evidence="3">
    <name type="scientific">marine sediment metagenome</name>
    <dbReference type="NCBI Taxonomy" id="412755"/>
    <lineage>
        <taxon>unclassified sequences</taxon>
        <taxon>metagenomes</taxon>
        <taxon>ecological metagenomes</taxon>
    </lineage>
</organism>
<dbReference type="PROSITE" id="PS01124">
    <property type="entry name" value="HTH_ARAC_FAMILY_2"/>
    <property type="match status" value="1"/>
</dbReference>
<dbReference type="EMBL" id="LAZR01000186">
    <property type="protein sequence ID" value="KKN83380.1"/>
    <property type="molecule type" value="Genomic_DNA"/>
</dbReference>
<name>A0A0F9TQR0_9ZZZZ</name>
<gene>
    <name evidence="3" type="ORF">LCGC14_0300120</name>
</gene>
<keyword evidence="1" id="KW-0238">DNA-binding</keyword>
<dbReference type="InterPro" id="IPR032687">
    <property type="entry name" value="AraC-type_N"/>
</dbReference>
<sequence length="318" mass="36330">MRSEDKNDVEVVKTPIQRYHHGPLGKVLQRFLQERGGRQDFDLIALEQLWQRAAQHDPAIGLHLFPFFTRQDWHVLSCLGFFAADAAQSLASWERYQVLASSLDSIRGVHADGIAGVAMKVDASADLERYMVEHYMTMATTQVSAALGTQLVPVRVCLRHPRPRYWEAYRPLLGEYLEFSAEENQLWFSCEDLALPNPGSNEGMFEVVCCELDRRLVQHKRQGGMAGRVAEQVRAGMLEGVQVTLEDVAEQLHLTARTLRRRLQEQDLNFRQLLDQVRAELDQYLTLQGLSRALVAERLGYSDTAAYLHARKRWVLDV</sequence>
<evidence type="ECO:0000259" key="2">
    <source>
        <dbReference type="PROSITE" id="PS01124"/>
    </source>
</evidence>
<dbReference type="GO" id="GO:0000976">
    <property type="term" value="F:transcription cis-regulatory region binding"/>
    <property type="evidence" value="ECO:0007669"/>
    <property type="project" value="TreeGrafter"/>
</dbReference>
<dbReference type="AlphaFoldDB" id="A0A0F9TQR0"/>
<dbReference type="GO" id="GO:0003700">
    <property type="term" value="F:DNA-binding transcription factor activity"/>
    <property type="evidence" value="ECO:0007669"/>
    <property type="project" value="InterPro"/>
</dbReference>
<comment type="caution">
    <text evidence="3">The sequence shown here is derived from an EMBL/GenBank/DDBJ whole genome shotgun (WGS) entry which is preliminary data.</text>
</comment>
<proteinExistence type="predicted"/>
<protein>
    <recommendedName>
        <fullName evidence="2">HTH araC/xylS-type domain-containing protein</fullName>
    </recommendedName>
</protein>
<dbReference type="Pfam" id="PF12625">
    <property type="entry name" value="Arabinose_bd"/>
    <property type="match status" value="1"/>
</dbReference>
<reference evidence="3" key="1">
    <citation type="journal article" date="2015" name="Nature">
        <title>Complex archaea that bridge the gap between prokaryotes and eukaryotes.</title>
        <authorList>
            <person name="Spang A."/>
            <person name="Saw J.H."/>
            <person name="Jorgensen S.L."/>
            <person name="Zaremba-Niedzwiedzka K."/>
            <person name="Martijn J."/>
            <person name="Lind A.E."/>
            <person name="van Eijk R."/>
            <person name="Schleper C."/>
            <person name="Guy L."/>
            <person name="Ettema T.J."/>
        </authorList>
    </citation>
    <scope>NUCLEOTIDE SEQUENCE</scope>
</reference>